<dbReference type="RefSeq" id="WP_003409182.1">
    <property type="nucleotide sequence ID" value="NZ_ACOM01000005.1"/>
</dbReference>
<feature type="transmembrane region" description="Helical" evidence="1">
    <location>
        <begin position="35"/>
        <end position="52"/>
    </location>
</feature>
<protein>
    <submittedName>
        <fullName evidence="2">Uncharacterized protein</fullName>
    </submittedName>
</protein>
<evidence type="ECO:0000313" key="2">
    <source>
        <dbReference type="EMBL" id="EEP54791.1"/>
    </source>
</evidence>
<keyword evidence="1" id="KW-0472">Membrane</keyword>
<dbReference type="Proteomes" id="UP000003081">
    <property type="component" value="Unassembled WGS sequence"/>
</dbReference>
<proteinExistence type="predicted"/>
<feature type="transmembrane region" description="Helical" evidence="1">
    <location>
        <begin position="12"/>
        <end position="29"/>
    </location>
</feature>
<evidence type="ECO:0000256" key="1">
    <source>
        <dbReference type="SAM" id="Phobius"/>
    </source>
</evidence>
<keyword evidence="1" id="KW-0812">Transmembrane</keyword>
<dbReference type="HOGENOM" id="CLU_2786460_0_0_9"/>
<gene>
    <name evidence="2" type="ORF">CLP_1294</name>
</gene>
<keyword evidence="1" id="KW-1133">Transmembrane helix</keyword>
<evidence type="ECO:0000313" key="3">
    <source>
        <dbReference type="Proteomes" id="UP000003081"/>
    </source>
</evidence>
<name>C4IKR1_CLOBU</name>
<keyword evidence="3" id="KW-1185">Reference proteome</keyword>
<organism evidence="2 3">
    <name type="scientific">Clostridium butyricum E4 str. BoNT E BL5262</name>
    <dbReference type="NCBI Taxonomy" id="632245"/>
    <lineage>
        <taxon>Bacteria</taxon>
        <taxon>Bacillati</taxon>
        <taxon>Bacillota</taxon>
        <taxon>Clostridia</taxon>
        <taxon>Eubacteriales</taxon>
        <taxon>Clostridiaceae</taxon>
        <taxon>Clostridium</taxon>
    </lineage>
</organism>
<comment type="caution">
    <text evidence="2">The sequence shown here is derived from an EMBL/GenBank/DDBJ whole genome shotgun (WGS) entry which is preliminary data.</text>
</comment>
<dbReference type="EMBL" id="ACOM01000005">
    <property type="protein sequence ID" value="EEP54791.1"/>
    <property type="molecule type" value="Genomic_DNA"/>
</dbReference>
<accession>C4IKR1</accession>
<sequence length="68" mass="7646">MEILNKILEPKWLIVAIMLVCMGYLTFAGKIGTEAFISIISVIVGYYFGASAKDKERTTKDKDNKEDN</sequence>
<dbReference type="AlphaFoldDB" id="C4IKR1"/>
<reference evidence="2 3" key="1">
    <citation type="submission" date="2009-08" db="EMBL/GenBank/DDBJ databases">
        <authorList>
            <person name="Shrivastava S."/>
            <person name="Brinkac L.B."/>
            <person name="Brown J.L."/>
            <person name="Bruce D.B."/>
            <person name="Detter C."/>
            <person name="Green L.D."/>
            <person name="Munk C.A."/>
            <person name="Rogers Y.C."/>
            <person name="Tapia R."/>
            <person name="Sims D.R."/>
            <person name="Smith L.A."/>
            <person name="Smith T.J."/>
            <person name="Sutton G."/>
            <person name="Brettin T."/>
        </authorList>
    </citation>
    <scope>NUCLEOTIDE SEQUENCE [LARGE SCALE GENOMIC DNA]</scope>
    <source>
        <strain evidence="3">E4 str. BoNT E BL5262</strain>
    </source>
</reference>